<proteinExistence type="predicted"/>
<evidence type="ECO:0000256" key="1">
    <source>
        <dbReference type="SAM" id="Phobius"/>
    </source>
</evidence>
<dbReference type="InterPro" id="IPR019690">
    <property type="entry name" value="DUF2569"/>
</dbReference>
<accession>A0A3Q8SDX6</accession>
<keyword evidence="3" id="KW-1185">Reference proteome</keyword>
<dbReference type="Proteomes" id="UP000273145">
    <property type="component" value="Chromosome"/>
</dbReference>
<dbReference type="EMBL" id="CP034248">
    <property type="protein sequence ID" value="AZK48456.1"/>
    <property type="molecule type" value="Genomic_DNA"/>
</dbReference>
<reference evidence="2 3" key="1">
    <citation type="submission" date="2018-11" db="EMBL/GenBank/DDBJ databases">
        <title>Genome sequencing of Paenibacillus lentus DSM25539(T).</title>
        <authorList>
            <person name="Kook J.-K."/>
            <person name="Park S.-N."/>
            <person name="Lim Y.K."/>
        </authorList>
    </citation>
    <scope>NUCLEOTIDE SEQUENCE [LARGE SCALE GENOMIC DNA]</scope>
    <source>
        <strain evidence="2 3">DSM 25539</strain>
    </source>
</reference>
<feature type="transmembrane region" description="Helical" evidence="1">
    <location>
        <begin position="29"/>
        <end position="55"/>
    </location>
</feature>
<keyword evidence="1" id="KW-0812">Transmembrane</keyword>
<dbReference type="OrthoDB" id="9155572at2"/>
<dbReference type="AlphaFoldDB" id="A0A3Q8SDX6"/>
<keyword evidence="1" id="KW-0472">Membrane</keyword>
<protein>
    <submittedName>
        <fullName evidence="2">DUF2569 domain-containing protein</fullName>
    </submittedName>
</protein>
<feature type="transmembrane region" description="Helical" evidence="1">
    <location>
        <begin position="152"/>
        <end position="172"/>
    </location>
</feature>
<sequence length="183" mass="21297">MQGKCFEVQINLLPNHSKKSQHTFNPDRLLGVSGLGGWLIVVQFGLLTSLVGLFIQMPEFYASVFDSEYWRALTSKSSELYHPLWGITIVFETLYNTFFIGLLIWSIFMFYRKKSIVPRLLVILYSSQFISTIIDFVLIYQNPIAAQMDDGLLFMHLFRSAVSFAIWVPYFLKSKRVRNTFVR</sequence>
<evidence type="ECO:0000313" key="2">
    <source>
        <dbReference type="EMBL" id="AZK48456.1"/>
    </source>
</evidence>
<dbReference type="KEGG" id="plen:EIM92_21645"/>
<organism evidence="2 3">
    <name type="scientific">Paenibacillus lentus</name>
    <dbReference type="NCBI Taxonomy" id="1338368"/>
    <lineage>
        <taxon>Bacteria</taxon>
        <taxon>Bacillati</taxon>
        <taxon>Bacillota</taxon>
        <taxon>Bacilli</taxon>
        <taxon>Bacillales</taxon>
        <taxon>Paenibacillaceae</taxon>
        <taxon>Paenibacillus</taxon>
    </lineage>
</organism>
<name>A0A3Q8SDX6_9BACL</name>
<evidence type="ECO:0000313" key="3">
    <source>
        <dbReference type="Proteomes" id="UP000273145"/>
    </source>
</evidence>
<feature type="transmembrane region" description="Helical" evidence="1">
    <location>
        <begin position="84"/>
        <end position="108"/>
    </location>
</feature>
<dbReference type="Pfam" id="PF10754">
    <property type="entry name" value="DUF2569"/>
    <property type="match status" value="1"/>
</dbReference>
<keyword evidence="1" id="KW-1133">Transmembrane helix</keyword>
<gene>
    <name evidence="2" type="ORF">EIM92_21645</name>
</gene>
<feature type="transmembrane region" description="Helical" evidence="1">
    <location>
        <begin position="120"/>
        <end position="140"/>
    </location>
</feature>